<dbReference type="InterPro" id="IPR050767">
    <property type="entry name" value="Sel1_AlgK"/>
</dbReference>
<organism evidence="4 5">
    <name type="scientific">Smittium mucronatum</name>
    <dbReference type="NCBI Taxonomy" id="133383"/>
    <lineage>
        <taxon>Eukaryota</taxon>
        <taxon>Fungi</taxon>
        <taxon>Fungi incertae sedis</taxon>
        <taxon>Zoopagomycota</taxon>
        <taxon>Kickxellomycotina</taxon>
        <taxon>Harpellomycetes</taxon>
        <taxon>Harpellales</taxon>
        <taxon>Legeriomycetaceae</taxon>
        <taxon>Smittium</taxon>
    </lineage>
</organism>
<reference evidence="4 5" key="1">
    <citation type="journal article" date="2016" name="Mol. Biol. Evol.">
        <title>Genome-Wide Survey of Gut Fungi (Harpellales) Reveals the First Horizontally Transferred Ubiquitin Gene from a Mosquito Host.</title>
        <authorList>
            <person name="Wang Y."/>
            <person name="White M.M."/>
            <person name="Kvist S."/>
            <person name="Moncalvo J.M."/>
        </authorList>
    </citation>
    <scope>NUCLEOTIDE SEQUENCE [LARGE SCALE GENOMIC DNA]</scope>
    <source>
        <strain evidence="4 5">ALG-7-W6</strain>
    </source>
</reference>
<name>A0A1R0GVR5_9FUNG</name>
<keyword evidence="3" id="KW-0472">Membrane</keyword>
<keyword evidence="3" id="KW-0812">Transmembrane</keyword>
<keyword evidence="3" id="KW-1133">Transmembrane helix</keyword>
<evidence type="ECO:0000256" key="3">
    <source>
        <dbReference type="SAM" id="Phobius"/>
    </source>
</evidence>
<evidence type="ECO:0000313" key="5">
    <source>
        <dbReference type="Proteomes" id="UP000187455"/>
    </source>
</evidence>
<sequence>MIREYEKFRPFAFSKFVNSKTTSIDRGILKNLYNTIFKDSEAKVNKFEIKDNIELKNKRILDFAKTLPKSLKESHKILHRMADEGDEEALMFLAEFELYGKGGFPMDLRSSFSRYEKLSENYGNAEAQFMMAIFYSTGLAGVQKNSALVHVYLNMASLQDHTKAQIMLADRYYRGIGVSQDCKKSINLVQQVSKKSMKYYYSGPPLGRKLPKSKRIVYSKKGGIYGVRTSSKSIEIKEKTKKEAIGIVEFYKFKVTKRDFSSHMALYQIYSDGLYHVDQDSIKAAKHIIAASKLVFLPGSTKLRNPDLAADKKLPYLFEYLGRIYLHGEGVKKDYKEALKWFKAGADMGFGSSYNALGLMYYDGFGVEKDYVKSIDFFKKAAEKNNSEGYVYYGLALSETDPSLSSKYFYEAMKENNFRAFYYYADLFKNTASFDDLCQTFNNYYRQVVYFADWEYSPTPLAESAMNHGAYDSALVAYIIAAELGYKAGISNSAYLLEKYTQRFDLRKYSGYIDLLQISKIDSLAAAYWVRGANAGVLDCRLKQGDYYYYGKGVEENKSKAAAAYMLSAEIEENEMAMWNLAYMYEFGIGVKRDFHLAKRWYDRSLEGYKSGVLAVGYSICRLAISYYISKMRGEDVGVGPLFMAPPPKAEPKTPFPNSKNPTQKNSGVEKGINKDGKGNAKYNFEEDEKSIEQNVDDIEENNRIIASGSFTDFHLIIALCLLLGYLILIRNRRVGQNNARNAQVVAGNVNENNNNNNNNNNENNNH</sequence>
<dbReference type="Gene3D" id="1.25.40.10">
    <property type="entry name" value="Tetratricopeptide repeat domain"/>
    <property type="match status" value="3"/>
</dbReference>
<evidence type="ECO:0000256" key="2">
    <source>
        <dbReference type="SAM" id="MobiDB-lite"/>
    </source>
</evidence>
<dbReference type="InterPro" id="IPR011990">
    <property type="entry name" value="TPR-like_helical_dom_sf"/>
</dbReference>
<evidence type="ECO:0000313" key="4">
    <source>
        <dbReference type="EMBL" id="OLY80993.1"/>
    </source>
</evidence>
<feature type="compositionally biased region" description="Polar residues" evidence="2">
    <location>
        <begin position="658"/>
        <end position="667"/>
    </location>
</feature>
<feature type="region of interest" description="Disordered" evidence="2">
    <location>
        <begin position="747"/>
        <end position="767"/>
    </location>
</feature>
<feature type="compositionally biased region" description="Low complexity" evidence="2">
    <location>
        <begin position="749"/>
        <end position="767"/>
    </location>
</feature>
<dbReference type="InterPro" id="IPR006597">
    <property type="entry name" value="Sel1-like"/>
</dbReference>
<proteinExistence type="inferred from homology"/>
<gene>
    <name evidence="4" type="ORF">AYI68_g4906</name>
</gene>
<feature type="transmembrane region" description="Helical" evidence="3">
    <location>
        <begin position="714"/>
        <end position="731"/>
    </location>
</feature>
<protein>
    <submittedName>
        <fullName evidence="4">Protein sel-1-like protein</fullName>
    </submittedName>
</protein>
<dbReference type="PANTHER" id="PTHR11102:SF147">
    <property type="entry name" value="SEL1L ADAPTOR SUBUNIT OF ERAD E3 UBIQUITIN LIGASE"/>
    <property type="match status" value="1"/>
</dbReference>
<dbReference type="OrthoDB" id="27934at2759"/>
<comment type="caution">
    <text evidence="4">The sequence shown here is derived from an EMBL/GenBank/DDBJ whole genome shotgun (WGS) entry which is preliminary data.</text>
</comment>
<feature type="region of interest" description="Disordered" evidence="2">
    <location>
        <begin position="648"/>
        <end position="680"/>
    </location>
</feature>
<dbReference type="Proteomes" id="UP000187455">
    <property type="component" value="Unassembled WGS sequence"/>
</dbReference>
<dbReference type="EMBL" id="LSSL01002898">
    <property type="protein sequence ID" value="OLY80993.1"/>
    <property type="molecule type" value="Genomic_DNA"/>
</dbReference>
<dbReference type="PANTHER" id="PTHR11102">
    <property type="entry name" value="SEL-1-LIKE PROTEIN"/>
    <property type="match status" value="1"/>
</dbReference>
<dbReference type="SUPFAM" id="SSF81901">
    <property type="entry name" value="HCP-like"/>
    <property type="match status" value="3"/>
</dbReference>
<keyword evidence="5" id="KW-1185">Reference proteome</keyword>
<dbReference type="STRING" id="133383.A0A1R0GVR5"/>
<evidence type="ECO:0000256" key="1">
    <source>
        <dbReference type="ARBA" id="ARBA00038101"/>
    </source>
</evidence>
<dbReference type="AlphaFoldDB" id="A0A1R0GVR5"/>
<accession>A0A1R0GVR5</accession>
<comment type="similarity">
    <text evidence="1">Belongs to the sel-1 family.</text>
</comment>
<dbReference type="GO" id="GO:0005789">
    <property type="term" value="C:endoplasmic reticulum membrane"/>
    <property type="evidence" value="ECO:0007669"/>
    <property type="project" value="TreeGrafter"/>
</dbReference>
<dbReference type="Pfam" id="PF08238">
    <property type="entry name" value="Sel1"/>
    <property type="match status" value="7"/>
</dbReference>
<dbReference type="GO" id="GO:0036503">
    <property type="term" value="P:ERAD pathway"/>
    <property type="evidence" value="ECO:0007669"/>
    <property type="project" value="TreeGrafter"/>
</dbReference>
<dbReference type="SMART" id="SM00671">
    <property type="entry name" value="SEL1"/>
    <property type="match status" value="8"/>
</dbReference>